<keyword evidence="7" id="KW-1185">Reference proteome</keyword>
<feature type="domain" description="Bacterial alpha-L-rhamnosidase N-terminal" evidence="2">
    <location>
        <begin position="42"/>
        <end position="186"/>
    </location>
</feature>
<evidence type="ECO:0000259" key="3">
    <source>
        <dbReference type="Pfam" id="PF17389"/>
    </source>
</evidence>
<dbReference type="Gene3D" id="1.50.10.10">
    <property type="match status" value="1"/>
</dbReference>
<organism evidence="6 7">
    <name type="scientific">Paenibacillus ginsengarvi</name>
    <dbReference type="NCBI Taxonomy" id="400777"/>
    <lineage>
        <taxon>Bacteria</taxon>
        <taxon>Bacillati</taxon>
        <taxon>Bacillota</taxon>
        <taxon>Bacilli</taxon>
        <taxon>Bacillales</taxon>
        <taxon>Paenibacillaceae</taxon>
        <taxon>Paenibacillus</taxon>
    </lineage>
</organism>
<evidence type="ECO:0000259" key="5">
    <source>
        <dbReference type="Pfam" id="PF21557"/>
    </source>
</evidence>
<dbReference type="RefSeq" id="WP_120749387.1">
    <property type="nucleotide sequence ID" value="NZ_RBAH01000017.1"/>
</dbReference>
<protein>
    <submittedName>
        <fullName evidence="6">Alpha-L-rhamnosidase</fullName>
    </submittedName>
</protein>
<evidence type="ECO:0000259" key="4">
    <source>
        <dbReference type="Pfam" id="PF17390"/>
    </source>
</evidence>
<dbReference type="InterPro" id="IPR012341">
    <property type="entry name" value="6hp_glycosidase-like_sf"/>
</dbReference>
<gene>
    <name evidence="6" type="ORF">D7M11_21855</name>
</gene>
<dbReference type="Pfam" id="PF05592">
    <property type="entry name" value="Bac_rhamnosid"/>
    <property type="match status" value="1"/>
</dbReference>
<feature type="domain" description="Alpha-L-rhamnosidase six-hairpin glycosidase" evidence="3">
    <location>
        <begin position="551"/>
        <end position="891"/>
    </location>
</feature>
<dbReference type="Gene3D" id="2.60.120.260">
    <property type="entry name" value="Galactose-binding domain-like"/>
    <property type="match status" value="3"/>
</dbReference>
<dbReference type="Gene3D" id="2.60.420.10">
    <property type="entry name" value="Maltose phosphorylase, domain 3"/>
    <property type="match status" value="1"/>
</dbReference>
<dbReference type="InterPro" id="IPR035396">
    <property type="entry name" value="Bac_rhamnosid6H"/>
</dbReference>
<evidence type="ECO:0000259" key="2">
    <source>
        <dbReference type="Pfam" id="PF08531"/>
    </source>
</evidence>
<dbReference type="Pfam" id="PF17390">
    <property type="entry name" value="Bac_rhamnosid_C"/>
    <property type="match status" value="1"/>
</dbReference>
<dbReference type="Proteomes" id="UP000282311">
    <property type="component" value="Unassembled WGS sequence"/>
</dbReference>
<dbReference type="InterPro" id="IPR048653">
    <property type="entry name" value="RhaB_D2"/>
</dbReference>
<dbReference type="EMBL" id="RBAH01000017">
    <property type="protein sequence ID" value="RKN79018.1"/>
    <property type="molecule type" value="Genomic_DNA"/>
</dbReference>
<feature type="domain" description="Alpha-L-rhamnosidase" evidence="5">
    <location>
        <begin position="226"/>
        <end position="405"/>
    </location>
</feature>
<dbReference type="Pfam" id="PF08531">
    <property type="entry name" value="Bac_rhamnosid_N"/>
    <property type="match status" value="1"/>
</dbReference>
<dbReference type="PANTHER" id="PTHR34987:SF4">
    <property type="entry name" value="ALPHA-L-RHAMNOSIDASE C-TERMINAL DOMAIN-CONTAINING PROTEIN"/>
    <property type="match status" value="1"/>
</dbReference>
<feature type="domain" description="Alpha-L-rhamnosidase concanavalin-like" evidence="1">
    <location>
        <begin position="451"/>
        <end position="534"/>
    </location>
</feature>
<feature type="domain" description="Alpha-L-rhamnosidase C-terminal" evidence="4">
    <location>
        <begin position="893"/>
        <end position="960"/>
    </location>
</feature>
<dbReference type="SUPFAM" id="SSF48208">
    <property type="entry name" value="Six-hairpin glycosidases"/>
    <property type="match status" value="1"/>
</dbReference>
<evidence type="ECO:0000313" key="6">
    <source>
        <dbReference type="EMBL" id="RKN79018.1"/>
    </source>
</evidence>
<dbReference type="PANTHER" id="PTHR34987">
    <property type="entry name" value="C, PUTATIVE (AFU_ORTHOLOGUE AFUA_3G02880)-RELATED"/>
    <property type="match status" value="1"/>
</dbReference>
<dbReference type="InterPro" id="IPR008979">
    <property type="entry name" value="Galactose-bd-like_sf"/>
</dbReference>
<evidence type="ECO:0000313" key="7">
    <source>
        <dbReference type="Proteomes" id="UP000282311"/>
    </source>
</evidence>
<name>A0A3B0C373_9BACL</name>
<proteinExistence type="predicted"/>
<dbReference type="InterPro" id="IPR008928">
    <property type="entry name" value="6-hairpin_glycosidase_sf"/>
</dbReference>
<sequence length="971" mass="109212">MKPNAGWEASWIWSGGEESPRNEWRCFRKPFPLPSEGTTGPVRLKITADSRYVLYVNGAAVGRGPVRSWPFELAYDEYEIGHLLRLGEVNTAAVLVMHYGVPTFQYLRGRGGLLVQIESSDSEGSRTIIAATDNTWTTSLHTGFDSRSPRISCQLPFTEVYDAADWNEGWTATGFDDTAWDNASVIGPVGMEPWTRLIERDIPPLTEEPVYPVRVESLSRVKPRTWGVVLDLRNHFVPSSEHHANNVRFYGYLAMVIRTSTAARATIGIVDNGRLPGSCSLNGVWYPDSDFYGEKPKRFLDIELQRGDNFLMLALKGTIHGHGFHFGIDCKEPFEIISPLADVAGTNTESHSPFVTLGPYDFIEIIDHQPVRPLDESHPDYDRAKSIRSAADLSEFSGSLRPVDNRYVSRDDVFSRCIWTTQAVRLPVPYSLQQAVVANGAAAAVPVYPGEDTELIIDFGKEYTSYIELDVAASAGTILDFYGLEFMENGWRQDTFELDNTMRYVCREGRQTYSSLVRRGFRYLMVVVRNAVSPARLHRLSMLQSSFAVAEIGRFRSSDALLNDIWEISKHTTRLCMEDTFVDCPAFEQAFWVGDARNEALVNYYVFGDDAIVKRCLRLVPGSQFQTPLYADQVPSGWNSVIPNWTFFWAIACLELYEFSGDRGFAEQIWPSVRSTLDHFAEKLDERGLLHIKAWNLLDWAPIDQPRDGVVTHQNLFFVKALRSAARIAEETDPAGADRLLARADALKAAINAHLWSEERGAYVDCIHADGRVSSVFSMQTQVVAYLCDIAEDERKRRLERYIAEPPAEFVQIGSPFMSFFYHEALAKLGRIDIMLEDIRTQYGSMIEHDATTCWEMYPRPLERRNHPSELTRSHCHAWSAGPGYFLGAYILGVRGLNPGWTKVAIEPNPAGLAWAKGTVPLPGLGRIDVSWHADRASGKLRLRVETPPGLDLSIAAPDGYELELERVELG</sequence>
<dbReference type="OrthoDB" id="9815108at2"/>
<dbReference type="InterPro" id="IPR008902">
    <property type="entry name" value="Rhamnosid_concanavalin"/>
</dbReference>
<dbReference type="InterPro" id="IPR013737">
    <property type="entry name" value="Bac_rhamnosid_N"/>
</dbReference>
<accession>A0A3B0C373</accession>
<dbReference type="InterPro" id="IPR035398">
    <property type="entry name" value="Bac_rhamnosid_C"/>
</dbReference>
<dbReference type="Pfam" id="PF21557">
    <property type="entry name" value="RhaB_D2"/>
    <property type="match status" value="1"/>
</dbReference>
<dbReference type="AlphaFoldDB" id="A0A3B0C373"/>
<reference evidence="6 7" key="1">
    <citation type="journal article" date="2007" name="Int. J. Syst. Evol. Microbiol.">
        <title>Paenibacillus ginsengarvi sp. nov., isolated from soil from ginseng cultivation.</title>
        <authorList>
            <person name="Yoon M.H."/>
            <person name="Ten L.N."/>
            <person name="Im W.T."/>
        </authorList>
    </citation>
    <scope>NUCLEOTIDE SEQUENCE [LARGE SCALE GENOMIC DNA]</scope>
    <source>
        <strain evidence="6 7">KCTC 13059</strain>
    </source>
</reference>
<dbReference type="SUPFAM" id="SSF49785">
    <property type="entry name" value="Galactose-binding domain-like"/>
    <property type="match status" value="1"/>
</dbReference>
<dbReference type="GO" id="GO:0005975">
    <property type="term" value="P:carbohydrate metabolic process"/>
    <property type="evidence" value="ECO:0007669"/>
    <property type="project" value="InterPro"/>
</dbReference>
<comment type="caution">
    <text evidence="6">The sequence shown here is derived from an EMBL/GenBank/DDBJ whole genome shotgun (WGS) entry which is preliminary data.</text>
</comment>
<dbReference type="Pfam" id="PF17389">
    <property type="entry name" value="Bac_rhamnosid6H"/>
    <property type="match status" value="1"/>
</dbReference>
<evidence type="ECO:0000259" key="1">
    <source>
        <dbReference type="Pfam" id="PF05592"/>
    </source>
</evidence>